<dbReference type="EMBL" id="CP119906">
    <property type="protein sequence ID" value="WFD24591.1"/>
    <property type="molecule type" value="Genomic_DNA"/>
</dbReference>
<evidence type="ECO:0000313" key="2">
    <source>
        <dbReference type="Proteomes" id="UP001214415"/>
    </source>
</evidence>
<organism evidence="1 2">
    <name type="scientific">Malassezia equina</name>
    <dbReference type="NCBI Taxonomy" id="1381935"/>
    <lineage>
        <taxon>Eukaryota</taxon>
        <taxon>Fungi</taxon>
        <taxon>Dikarya</taxon>
        <taxon>Basidiomycota</taxon>
        <taxon>Ustilaginomycotina</taxon>
        <taxon>Malasseziomycetes</taxon>
        <taxon>Malasseziales</taxon>
        <taxon>Malasseziaceae</taxon>
        <taxon>Malassezia</taxon>
    </lineage>
</organism>
<dbReference type="InterPro" id="IPR032675">
    <property type="entry name" value="LRR_dom_sf"/>
</dbReference>
<dbReference type="PROSITE" id="PS51257">
    <property type="entry name" value="PROKAR_LIPOPROTEIN"/>
    <property type="match status" value="1"/>
</dbReference>
<gene>
    <name evidence="1" type="ORF">MEQU1_003294</name>
</gene>
<accession>A0AAF0J046</accession>
<sequence length="254" mass="27523">MPRTITDLSFLLPDRTLAQHLVALVACLEGRLRRLTLLCFDSSVITDDLLEALAPHAPRLISLSLVGCKQVHGPGVHALVSPALQELALEAVAMAPEALATLAPQLSLLQRLTLTTPRRFNEAPAFFGALTHLLHACEGLRYLTLYARSGRTPSGPSEAPSETEAPLPSWRLDPTWLECLCQSRSTTTLEGLQIHGIGVSLAQLARLAEAPLASHLRELAVYLVDADMQGLARVLHAFPALRLLHWVAPADRSV</sequence>
<reference evidence="1" key="1">
    <citation type="submission" date="2023-03" db="EMBL/GenBank/DDBJ databases">
        <title>Mating type loci evolution in Malassezia.</title>
        <authorList>
            <person name="Coelho M.A."/>
        </authorList>
    </citation>
    <scope>NUCLEOTIDE SEQUENCE</scope>
    <source>
        <strain evidence="1">CBS 12830</strain>
    </source>
</reference>
<evidence type="ECO:0000313" key="1">
    <source>
        <dbReference type="EMBL" id="WFD24591.1"/>
    </source>
</evidence>
<dbReference type="Proteomes" id="UP001214415">
    <property type="component" value="Chromosome 7"/>
</dbReference>
<protein>
    <submittedName>
        <fullName evidence="1">Uncharacterized protein</fullName>
    </submittedName>
</protein>
<dbReference type="Gene3D" id="3.80.10.10">
    <property type="entry name" value="Ribonuclease Inhibitor"/>
    <property type="match status" value="1"/>
</dbReference>
<dbReference type="SUPFAM" id="SSF52047">
    <property type="entry name" value="RNI-like"/>
    <property type="match status" value="1"/>
</dbReference>
<name>A0AAF0J046_9BASI</name>
<dbReference type="AlphaFoldDB" id="A0AAF0J046"/>
<proteinExistence type="predicted"/>
<keyword evidence="2" id="KW-1185">Reference proteome</keyword>